<feature type="repeat" description="WD" evidence="3">
    <location>
        <begin position="735"/>
        <end position="776"/>
    </location>
</feature>
<dbReference type="InterPro" id="IPR027417">
    <property type="entry name" value="P-loop_NTPase"/>
</dbReference>
<feature type="region of interest" description="Disordered" evidence="4">
    <location>
        <begin position="368"/>
        <end position="394"/>
    </location>
</feature>
<dbReference type="PROSITE" id="PS50943">
    <property type="entry name" value="HTH_CROC1"/>
    <property type="match status" value="1"/>
</dbReference>
<dbReference type="EMBL" id="LGCN01000132">
    <property type="protein sequence ID" value="KOT39797.1"/>
    <property type="molecule type" value="Genomic_DNA"/>
</dbReference>
<feature type="repeat" description="WD" evidence="3">
    <location>
        <begin position="862"/>
        <end position="903"/>
    </location>
</feature>
<feature type="repeat" description="WD" evidence="3">
    <location>
        <begin position="997"/>
        <end position="1026"/>
    </location>
</feature>
<sequence>MGDSVGDPQYGHEVDQGDERDRDAPATPSFPAELRRLRQARGLSLTDLARRTHYSKGYLSKIETGAKRATADIARICDRVLDAEGELLRLVREGPPADSGSGAEAAAPERQCDGACPYRGLSAFTPQDADWFFGRERATAALVERVFERVGNGPLMLVAPSGAGKSSLLNAGLVPALRRGDLPMPGADRWPVVTFTPTSRPLDELLERTAKAVGGDLAVTVEEMRENPDAMPAAVRARMDDLPAPPGERRPPPCRPVLIVDQFEELFTLCADQDERRSFVRVLRALAAPRPEGSAPGPAVVVLGVRADFTGHCLDLPELAPVLTDGLFVLPPMSVAELRESITRPARLAGLTLQPGLVPLLLRDAGLRDTGPRDEQGGPPPGSGTDAGSGADAAPSGVLPLVSHALLATWQRREGATLTVAGYERAGGIRGAIARTAENVFARLYPAEQRTIRRVLSRLVYVADGGGATRRRTSGAALREQFADADGAAAALDAFVRARLITMDSDTVEITHEALLHAWPRLRDWIHADRAGLLLHQQLAHAAAEWEREGRDPSALYRGTRLSTVRSWADELDGRSRLGPGEEAFLRASLAAREGHERQARRQVRIRQSMLATLVVLLGLALTAGGLAHQQRESALAQERVARSQALAVRSASLAGGQPEASMLLAGEAYRAHATTEARGALLSTQAQPFSGRLSGHRGPVNAVVFAPDDRTLASAGSDGTVTLRRVSDHRTTAVFDVSGPVRSIAFSPDGRTLAATSTRGPVSLWDIAGRRRKAVLADGTKGARALSFAPRGHRLAVATAKGPIQVWDTARTPRLTASLDGHEGAVNALDHSRDGRTLVSAGADRTVRLWDTDRARPLAVLRGHTDEVLGAAFSPDGREVASGGVDRTVRLWDVRGGRLDATLSGGNDDVNAVAYTHEGATVVGAVGDGTTRLWDVRSRRQTAALAGHTDYVMGAAATSDGTLLATAGFDRSVVLWNLGGPVLTARPFTEVWQARYSPDGRLLATADADHTVRLWEVGRRRPLATLRGHTEAVFSVSFAPDGHTLASAGSDGTVRLWDVAARKPLATLTGHTGQVFSLAFAPDGRSLASAGADRTVRLWDVARRAPLATLTGHRDFANCVAFSPDGRILASAADDLTVRLWDVPSHRPLGTLEGHTGAVRGVAFTPDGRTLASSGNDGTVRLWNVRARRSEAVLSGHTGSTRGIAFAPDGRTLASSGNDRTVRLWDVAGRRPWATLTGHTDAVWSVTFAPGGRTVASAGTDGTVRLWDLDPGARLARICRLRAGVGTKAHAKFLPGVRLTDGKAACDGRG</sequence>
<feature type="region of interest" description="Disordered" evidence="4">
    <location>
        <begin position="1"/>
        <end position="31"/>
    </location>
</feature>
<feature type="repeat" description="WD" evidence="3">
    <location>
        <begin position="1237"/>
        <end position="1278"/>
    </location>
</feature>
<comment type="caution">
    <text evidence="6">The sequence shown here is derived from an EMBL/GenBank/DDBJ whole genome shotgun (WGS) entry which is preliminary data.</text>
</comment>
<keyword evidence="1 3" id="KW-0853">WD repeat</keyword>
<evidence type="ECO:0000259" key="5">
    <source>
        <dbReference type="PROSITE" id="PS50943"/>
    </source>
</evidence>
<evidence type="ECO:0000256" key="3">
    <source>
        <dbReference type="PROSITE-ProRule" id="PRU00221"/>
    </source>
</evidence>
<dbReference type="Pfam" id="PF13560">
    <property type="entry name" value="HTH_31"/>
    <property type="match status" value="1"/>
</dbReference>
<dbReference type="InterPro" id="IPR036322">
    <property type="entry name" value="WD40_repeat_dom_sf"/>
</dbReference>
<dbReference type="SUPFAM" id="SSF47413">
    <property type="entry name" value="lambda repressor-like DNA-binding domains"/>
    <property type="match status" value="1"/>
</dbReference>
<dbReference type="PANTHER" id="PTHR19879">
    <property type="entry name" value="TRANSCRIPTION INITIATION FACTOR TFIID"/>
    <property type="match status" value="1"/>
</dbReference>
<dbReference type="CDD" id="cd00093">
    <property type="entry name" value="HTH_XRE"/>
    <property type="match status" value="1"/>
</dbReference>
<dbReference type="PROSITE" id="PS00678">
    <property type="entry name" value="WD_REPEATS_1"/>
    <property type="match status" value="10"/>
</dbReference>
<gene>
    <name evidence="6" type="ORF">ADK41_13490</name>
</gene>
<dbReference type="InterPro" id="IPR019775">
    <property type="entry name" value="WD40_repeat_CS"/>
</dbReference>
<evidence type="ECO:0000256" key="4">
    <source>
        <dbReference type="SAM" id="MobiDB-lite"/>
    </source>
</evidence>
<evidence type="ECO:0000313" key="6">
    <source>
        <dbReference type="EMBL" id="KOT39797.1"/>
    </source>
</evidence>
<dbReference type="PATRIC" id="fig|36816.3.peg.2916"/>
<organism evidence="6 7">
    <name type="scientific">Streptomyces caelestis</name>
    <dbReference type="NCBI Taxonomy" id="36816"/>
    <lineage>
        <taxon>Bacteria</taxon>
        <taxon>Bacillati</taxon>
        <taxon>Actinomycetota</taxon>
        <taxon>Actinomycetes</taxon>
        <taxon>Kitasatosporales</taxon>
        <taxon>Streptomycetaceae</taxon>
        <taxon>Streptomyces</taxon>
    </lineage>
</organism>
<dbReference type="PRINTS" id="PR00320">
    <property type="entry name" value="GPROTEINBRPT"/>
</dbReference>
<feature type="repeat" description="WD" evidence="3">
    <location>
        <begin position="820"/>
        <end position="861"/>
    </location>
</feature>
<feature type="repeat" description="WD" evidence="3">
    <location>
        <begin position="1027"/>
        <end position="1068"/>
    </location>
</feature>
<evidence type="ECO:0000256" key="2">
    <source>
        <dbReference type="ARBA" id="ARBA00022737"/>
    </source>
</evidence>
<dbReference type="GO" id="GO:0003677">
    <property type="term" value="F:DNA binding"/>
    <property type="evidence" value="ECO:0007669"/>
    <property type="project" value="UniProtKB-KW"/>
</dbReference>
<feature type="domain" description="HTH cro/C1-type" evidence="5">
    <location>
        <begin position="34"/>
        <end position="88"/>
    </location>
</feature>
<feature type="repeat" description="WD" evidence="3">
    <location>
        <begin position="1069"/>
        <end position="1110"/>
    </location>
</feature>
<feature type="repeat" description="WD" evidence="3">
    <location>
        <begin position="946"/>
        <end position="979"/>
    </location>
</feature>
<keyword evidence="6" id="KW-0238">DNA-binding</keyword>
<proteinExistence type="predicted"/>
<feature type="compositionally biased region" description="Low complexity" evidence="4">
    <location>
        <begin position="383"/>
        <end position="394"/>
    </location>
</feature>
<dbReference type="SUPFAM" id="SSF52540">
    <property type="entry name" value="P-loop containing nucleoside triphosphate hydrolases"/>
    <property type="match status" value="1"/>
</dbReference>
<dbReference type="InterPro" id="IPR015943">
    <property type="entry name" value="WD40/YVTN_repeat-like_dom_sf"/>
</dbReference>
<dbReference type="PROSITE" id="PS50294">
    <property type="entry name" value="WD_REPEATS_REGION"/>
    <property type="match status" value="11"/>
</dbReference>
<feature type="repeat" description="WD" evidence="3">
    <location>
        <begin position="1153"/>
        <end position="1194"/>
    </location>
</feature>
<keyword evidence="2" id="KW-0677">Repeat</keyword>
<dbReference type="Gene3D" id="2.130.10.10">
    <property type="entry name" value="YVTN repeat-like/Quinoprotein amine dehydrogenase"/>
    <property type="match status" value="5"/>
</dbReference>
<dbReference type="InterPro" id="IPR010982">
    <property type="entry name" value="Lambda_DNA-bd_dom_sf"/>
</dbReference>
<dbReference type="PANTHER" id="PTHR19879:SF9">
    <property type="entry name" value="TRANSCRIPTION INITIATION FACTOR TFIID SUBUNIT 5"/>
    <property type="match status" value="1"/>
</dbReference>
<dbReference type="Pfam" id="PF00400">
    <property type="entry name" value="WD40"/>
    <property type="match status" value="13"/>
</dbReference>
<feature type="repeat" description="WD" evidence="3">
    <location>
        <begin position="1111"/>
        <end position="1152"/>
    </location>
</feature>
<keyword evidence="7" id="KW-1185">Reference proteome</keyword>
<dbReference type="SUPFAM" id="SSF50978">
    <property type="entry name" value="WD40 repeat-like"/>
    <property type="match status" value="3"/>
</dbReference>
<feature type="compositionally biased region" description="Basic and acidic residues" evidence="4">
    <location>
        <begin position="10"/>
        <end position="24"/>
    </location>
</feature>
<dbReference type="InterPro" id="IPR020472">
    <property type="entry name" value="WD40_PAC1"/>
</dbReference>
<feature type="repeat" description="WD" evidence="3">
    <location>
        <begin position="694"/>
        <end position="735"/>
    </location>
</feature>
<dbReference type="SMART" id="SM00320">
    <property type="entry name" value="WD40"/>
    <property type="match status" value="14"/>
</dbReference>
<evidence type="ECO:0000256" key="1">
    <source>
        <dbReference type="ARBA" id="ARBA00022574"/>
    </source>
</evidence>
<dbReference type="Gene3D" id="1.10.260.40">
    <property type="entry name" value="lambda repressor-like DNA-binding domains"/>
    <property type="match status" value="1"/>
</dbReference>
<feature type="repeat" description="WD" evidence="3">
    <location>
        <begin position="904"/>
        <end position="945"/>
    </location>
</feature>
<dbReference type="PROSITE" id="PS50082">
    <property type="entry name" value="WD_REPEATS_2"/>
    <property type="match status" value="13"/>
</dbReference>
<feature type="repeat" description="WD" evidence="3">
    <location>
        <begin position="1195"/>
        <end position="1228"/>
    </location>
</feature>
<reference evidence="6 7" key="1">
    <citation type="submission" date="2015-07" db="EMBL/GenBank/DDBJ databases">
        <authorList>
            <person name="Noorani M."/>
        </authorList>
    </citation>
    <scope>NUCLEOTIDE SEQUENCE [LARGE SCALE GENOMIC DNA]</scope>
    <source>
        <strain evidence="6 7">NRRL B-24567</strain>
    </source>
</reference>
<dbReference type="InterPro" id="IPR001680">
    <property type="entry name" value="WD40_rpt"/>
</dbReference>
<name>A0A0M8QK97_9ACTN</name>
<protein>
    <submittedName>
        <fullName evidence="6">DNA-binding protein</fullName>
    </submittedName>
</protein>
<dbReference type="InterPro" id="IPR049052">
    <property type="entry name" value="nSTAND1"/>
</dbReference>
<dbReference type="Proteomes" id="UP000037773">
    <property type="component" value="Unassembled WGS sequence"/>
</dbReference>
<accession>A0A0M8QK97</accession>
<evidence type="ECO:0000313" key="7">
    <source>
        <dbReference type="Proteomes" id="UP000037773"/>
    </source>
</evidence>
<dbReference type="InterPro" id="IPR001387">
    <property type="entry name" value="Cro/C1-type_HTH"/>
</dbReference>
<dbReference type="Pfam" id="PF20703">
    <property type="entry name" value="nSTAND1"/>
    <property type="match status" value="1"/>
</dbReference>
<dbReference type="SMART" id="SM00530">
    <property type="entry name" value="HTH_XRE"/>
    <property type="match status" value="1"/>
</dbReference>
<dbReference type="CDD" id="cd00200">
    <property type="entry name" value="WD40"/>
    <property type="match status" value="2"/>
</dbReference>